<dbReference type="InterPro" id="IPR033140">
    <property type="entry name" value="Lipase_GDXG_put_SER_AS"/>
</dbReference>
<evidence type="ECO:0000256" key="2">
    <source>
        <dbReference type="ARBA" id="ARBA00022801"/>
    </source>
</evidence>
<reference evidence="5 6" key="1">
    <citation type="submission" date="2016-10" db="EMBL/GenBank/DDBJ databases">
        <authorList>
            <person name="de Groot N.N."/>
        </authorList>
    </citation>
    <scope>NUCLEOTIDE SEQUENCE [LARGE SCALE GENOMIC DNA]</scope>
    <source>
        <strain evidence="5 6">LMG 24775</strain>
    </source>
</reference>
<sequence length="326" mass="34431">MGLDADIARYLAELAQATQAVAPPTPPTLAELREATDAGLRALHGPAEAMARTEDFTLPARDGAPLRVRIYRPLASDTPTPQPALVFAHGGGWCLGSLEVYDNPCRALAMATGAVVVSVDYRLAPEHRFPVPLHDFCDAIAWTFEQADALGLDRRRIGVAGDSAGGNLAAAACLLARQQEGWGAAGAPAIAHQLLLYPALDAAMDSPSFQRFGEGHYLTRAAMEYCYGAYLGDAASGRHELVSPLRADHLAGLPPATVISCEYDPLRDEAEAYAQRLAQAGVAVQAVRLPGMVHACMHMLGLAPASRRLFDEAGVAVRQAFGTAIG</sequence>
<feature type="active site" evidence="3">
    <location>
        <position position="163"/>
    </location>
</feature>
<dbReference type="Gene3D" id="3.40.50.1820">
    <property type="entry name" value="alpha/beta hydrolase"/>
    <property type="match status" value="1"/>
</dbReference>
<dbReference type="InterPro" id="IPR050300">
    <property type="entry name" value="GDXG_lipolytic_enzyme"/>
</dbReference>
<evidence type="ECO:0000256" key="3">
    <source>
        <dbReference type="PROSITE-ProRule" id="PRU10038"/>
    </source>
</evidence>
<keyword evidence="2" id="KW-0378">Hydrolase</keyword>
<gene>
    <name evidence="5" type="ORF">SAMN05421547_10417</name>
</gene>
<dbReference type="GO" id="GO:0016787">
    <property type="term" value="F:hydrolase activity"/>
    <property type="evidence" value="ECO:0007669"/>
    <property type="project" value="UniProtKB-KW"/>
</dbReference>
<dbReference type="InterPro" id="IPR013094">
    <property type="entry name" value="AB_hydrolase_3"/>
</dbReference>
<dbReference type="PANTHER" id="PTHR48081">
    <property type="entry name" value="AB HYDROLASE SUPERFAMILY PROTEIN C4A8.06C"/>
    <property type="match status" value="1"/>
</dbReference>
<evidence type="ECO:0000313" key="5">
    <source>
        <dbReference type="EMBL" id="SDY32679.1"/>
    </source>
</evidence>
<feature type="domain" description="Alpha/beta hydrolase fold-3" evidence="4">
    <location>
        <begin position="85"/>
        <end position="297"/>
    </location>
</feature>
<dbReference type="RefSeq" id="WP_074921271.1">
    <property type="nucleotide sequence ID" value="NZ_CP141274.1"/>
</dbReference>
<protein>
    <submittedName>
        <fullName evidence="5">Acetyl esterase</fullName>
    </submittedName>
</protein>
<comment type="similarity">
    <text evidence="1">Belongs to the 'GDXG' lipolytic enzyme family.</text>
</comment>
<evidence type="ECO:0000313" key="6">
    <source>
        <dbReference type="Proteomes" id="UP000183417"/>
    </source>
</evidence>
<dbReference type="GeneID" id="94692148"/>
<accession>A0A1H3IZF1</accession>
<dbReference type="SUPFAM" id="SSF53474">
    <property type="entry name" value="alpha/beta-Hydrolases"/>
    <property type="match status" value="1"/>
</dbReference>
<dbReference type="Proteomes" id="UP000183417">
    <property type="component" value="Unassembled WGS sequence"/>
</dbReference>
<proteinExistence type="inferred from homology"/>
<name>A0A1H3IZF1_9BURK</name>
<dbReference type="AlphaFoldDB" id="A0A1H3IZF1"/>
<dbReference type="EMBL" id="FNPE01000004">
    <property type="protein sequence ID" value="SDY32679.1"/>
    <property type="molecule type" value="Genomic_DNA"/>
</dbReference>
<organism evidence="5 6">
    <name type="scientific">Delftia lacustris</name>
    <dbReference type="NCBI Taxonomy" id="558537"/>
    <lineage>
        <taxon>Bacteria</taxon>
        <taxon>Pseudomonadati</taxon>
        <taxon>Pseudomonadota</taxon>
        <taxon>Betaproteobacteria</taxon>
        <taxon>Burkholderiales</taxon>
        <taxon>Comamonadaceae</taxon>
        <taxon>Delftia</taxon>
    </lineage>
</organism>
<evidence type="ECO:0000259" key="4">
    <source>
        <dbReference type="Pfam" id="PF07859"/>
    </source>
</evidence>
<evidence type="ECO:0000256" key="1">
    <source>
        <dbReference type="ARBA" id="ARBA00010515"/>
    </source>
</evidence>
<dbReference type="InterPro" id="IPR029058">
    <property type="entry name" value="AB_hydrolase_fold"/>
</dbReference>
<dbReference type="Pfam" id="PF07859">
    <property type="entry name" value="Abhydrolase_3"/>
    <property type="match status" value="1"/>
</dbReference>
<dbReference type="PANTHER" id="PTHR48081:SF8">
    <property type="entry name" value="ALPHA_BETA HYDROLASE FOLD-3 DOMAIN-CONTAINING PROTEIN-RELATED"/>
    <property type="match status" value="1"/>
</dbReference>
<dbReference type="PROSITE" id="PS01174">
    <property type="entry name" value="LIPASE_GDXG_SER"/>
    <property type="match status" value="1"/>
</dbReference>